<sequence length="206" mass="24639">MSLKERFSQNCILFTKDQNLIENLWSEIEKNYSEKDRHYHNLEHLENMFSELDSVKDKISNFENISFSVFYHDVIYDATSKLNEEKSAEFAEIKLKKLNLDQDSVEKISEQIIATKAHQQSENNDINYLLDADLSILGKDLETYLDYTRKIRKEYSIYPDLLYRPGRKKVLQHFLELENIFKTEDFREKYEDQARKNILFEIESLG</sequence>
<name>A0ABP9MNG8_9FLAO</name>
<keyword evidence="2" id="KW-1185">Reference proteome</keyword>
<gene>
    <name evidence="1" type="ORF">GCM10023210_33510</name>
</gene>
<reference evidence="2" key="1">
    <citation type="journal article" date="2019" name="Int. J. Syst. Evol. Microbiol.">
        <title>The Global Catalogue of Microorganisms (GCM) 10K type strain sequencing project: providing services to taxonomists for standard genome sequencing and annotation.</title>
        <authorList>
            <consortium name="The Broad Institute Genomics Platform"/>
            <consortium name="The Broad Institute Genome Sequencing Center for Infectious Disease"/>
            <person name="Wu L."/>
            <person name="Ma J."/>
        </authorList>
    </citation>
    <scope>NUCLEOTIDE SEQUENCE [LARGE SCALE GENOMIC DNA]</scope>
    <source>
        <strain evidence="2">JCM 18019</strain>
    </source>
</reference>
<dbReference type="RefSeq" id="WP_345206684.1">
    <property type="nucleotide sequence ID" value="NZ_BAABHX010000006.1"/>
</dbReference>
<accession>A0ABP9MNG8</accession>
<dbReference type="PANTHER" id="PTHR21174:SF0">
    <property type="entry name" value="HD PHOSPHOHYDROLASE FAMILY PROTEIN-RELATED"/>
    <property type="match status" value="1"/>
</dbReference>
<evidence type="ECO:0000313" key="1">
    <source>
        <dbReference type="EMBL" id="GAA5097940.1"/>
    </source>
</evidence>
<dbReference type="EMBL" id="BAABHX010000006">
    <property type="protein sequence ID" value="GAA5097940.1"/>
    <property type="molecule type" value="Genomic_DNA"/>
</dbReference>
<dbReference type="Proteomes" id="UP001500353">
    <property type="component" value="Unassembled WGS sequence"/>
</dbReference>
<protein>
    <recommendedName>
        <fullName evidence="3">Metal-dependent HD superfamily phosphohydrolase</fullName>
    </recommendedName>
</protein>
<proteinExistence type="predicted"/>
<organism evidence="1 2">
    <name type="scientific">Chryseobacterium ginsengisoli</name>
    <dbReference type="NCBI Taxonomy" id="363853"/>
    <lineage>
        <taxon>Bacteria</taxon>
        <taxon>Pseudomonadati</taxon>
        <taxon>Bacteroidota</taxon>
        <taxon>Flavobacteriia</taxon>
        <taxon>Flavobacteriales</taxon>
        <taxon>Weeksellaceae</taxon>
        <taxon>Chryseobacterium group</taxon>
        <taxon>Chryseobacterium</taxon>
    </lineage>
</organism>
<dbReference type="InterPro" id="IPR009218">
    <property type="entry name" value="HD_phosphohydro"/>
</dbReference>
<dbReference type="PANTHER" id="PTHR21174">
    <property type="match status" value="1"/>
</dbReference>
<dbReference type="SUPFAM" id="SSF109604">
    <property type="entry name" value="HD-domain/PDEase-like"/>
    <property type="match status" value="1"/>
</dbReference>
<evidence type="ECO:0008006" key="3">
    <source>
        <dbReference type="Google" id="ProtNLM"/>
    </source>
</evidence>
<dbReference type="Gene3D" id="1.10.3210.10">
    <property type="entry name" value="Hypothetical protein af1432"/>
    <property type="match status" value="1"/>
</dbReference>
<evidence type="ECO:0000313" key="2">
    <source>
        <dbReference type="Proteomes" id="UP001500353"/>
    </source>
</evidence>
<dbReference type="PIRSF" id="PIRSF035170">
    <property type="entry name" value="HD_phosphohydro"/>
    <property type="match status" value="1"/>
</dbReference>
<comment type="caution">
    <text evidence="1">The sequence shown here is derived from an EMBL/GenBank/DDBJ whole genome shotgun (WGS) entry which is preliminary data.</text>
</comment>